<dbReference type="Proteomes" id="UP000008909">
    <property type="component" value="Unassembled WGS sequence"/>
</dbReference>
<reference evidence="1" key="1">
    <citation type="journal article" date="2011" name="Genome Biol.">
        <title>The draft genome of the carcinogenic human liver fluke Clonorchis sinensis.</title>
        <authorList>
            <person name="Wang X."/>
            <person name="Chen W."/>
            <person name="Huang Y."/>
            <person name="Sun J."/>
            <person name="Men J."/>
            <person name="Liu H."/>
            <person name="Luo F."/>
            <person name="Guo L."/>
            <person name="Lv X."/>
            <person name="Deng C."/>
            <person name="Zhou C."/>
            <person name="Fan Y."/>
            <person name="Li X."/>
            <person name="Huang L."/>
            <person name="Hu Y."/>
            <person name="Liang C."/>
            <person name="Hu X."/>
            <person name="Xu J."/>
            <person name="Yu X."/>
        </authorList>
    </citation>
    <scope>NUCLEOTIDE SEQUENCE [LARGE SCALE GENOMIC DNA]</scope>
    <source>
        <strain evidence="1">Henan</strain>
    </source>
</reference>
<dbReference type="AlphaFoldDB" id="G7YGN3"/>
<evidence type="ECO:0000313" key="1">
    <source>
        <dbReference type="EMBL" id="GAA52116.1"/>
    </source>
</evidence>
<evidence type="ECO:0000313" key="2">
    <source>
        <dbReference type="Proteomes" id="UP000008909"/>
    </source>
</evidence>
<gene>
    <name evidence="1" type="ORF">CLF_107365</name>
</gene>
<accession>G7YGN3</accession>
<protein>
    <submittedName>
        <fullName evidence="1">Uncharacterized protein</fullName>
    </submittedName>
</protein>
<name>G7YGN3_CLOSI</name>
<sequence length="128" mass="14838">MSWHFVKCGTAVNRKSANGTYETTILDLARKNRNVLFKYMRHRRRNKPSAFSLRDRNGEPTSDPIVVSEFYRDHYADAVYSVATHSSVAADFIEKSIQSWFKGAFDRIPGNRKLRREGAALRRIEENL</sequence>
<proteinExistence type="predicted"/>
<reference key="2">
    <citation type="submission" date="2011-10" db="EMBL/GenBank/DDBJ databases">
        <title>The genome and transcriptome sequence of Clonorchis sinensis provide insights into the carcinogenic liver fluke.</title>
        <authorList>
            <person name="Wang X."/>
            <person name="Huang Y."/>
            <person name="Chen W."/>
            <person name="Liu H."/>
            <person name="Guo L."/>
            <person name="Chen Y."/>
            <person name="Luo F."/>
            <person name="Zhou W."/>
            <person name="Sun J."/>
            <person name="Mao Q."/>
            <person name="Liang P."/>
            <person name="Zhou C."/>
            <person name="Tian Y."/>
            <person name="Men J."/>
            <person name="Lv X."/>
            <person name="Huang L."/>
            <person name="Zhou J."/>
            <person name="Hu Y."/>
            <person name="Li R."/>
            <person name="Zhang F."/>
            <person name="Lei H."/>
            <person name="Li X."/>
            <person name="Hu X."/>
            <person name="Liang C."/>
            <person name="Xu J."/>
            <person name="Wu Z."/>
            <person name="Yu X."/>
        </authorList>
    </citation>
    <scope>NUCLEOTIDE SEQUENCE</scope>
    <source>
        <strain>Henan</strain>
    </source>
</reference>
<keyword evidence="2" id="KW-1185">Reference proteome</keyword>
<organism evidence="1 2">
    <name type="scientific">Clonorchis sinensis</name>
    <name type="common">Chinese liver fluke</name>
    <dbReference type="NCBI Taxonomy" id="79923"/>
    <lineage>
        <taxon>Eukaryota</taxon>
        <taxon>Metazoa</taxon>
        <taxon>Spiralia</taxon>
        <taxon>Lophotrochozoa</taxon>
        <taxon>Platyhelminthes</taxon>
        <taxon>Trematoda</taxon>
        <taxon>Digenea</taxon>
        <taxon>Opisthorchiida</taxon>
        <taxon>Opisthorchiata</taxon>
        <taxon>Opisthorchiidae</taxon>
        <taxon>Clonorchis</taxon>
    </lineage>
</organism>
<dbReference type="EMBL" id="DF143242">
    <property type="protein sequence ID" value="GAA52116.1"/>
    <property type="molecule type" value="Genomic_DNA"/>
</dbReference>